<evidence type="ECO:0000256" key="1">
    <source>
        <dbReference type="SAM" id="MobiDB-lite"/>
    </source>
</evidence>
<accession>A0AAD5KUB5</accession>
<reference evidence="2" key="2">
    <citation type="submission" date="2023-02" db="EMBL/GenBank/DDBJ databases">
        <authorList>
            <consortium name="DOE Joint Genome Institute"/>
            <person name="Mondo S.J."/>
            <person name="Chang Y."/>
            <person name="Wang Y."/>
            <person name="Ahrendt S."/>
            <person name="Andreopoulos W."/>
            <person name="Barry K."/>
            <person name="Beard J."/>
            <person name="Benny G.L."/>
            <person name="Blankenship S."/>
            <person name="Bonito G."/>
            <person name="Cuomo C."/>
            <person name="Desiro A."/>
            <person name="Gervers K.A."/>
            <person name="Hundley H."/>
            <person name="Kuo A."/>
            <person name="LaButti K."/>
            <person name="Lang B.F."/>
            <person name="Lipzen A."/>
            <person name="O'Donnell K."/>
            <person name="Pangilinan J."/>
            <person name="Reynolds N."/>
            <person name="Sandor L."/>
            <person name="Smith M.W."/>
            <person name="Tsang A."/>
            <person name="Grigoriev I.V."/>
            <person name="Stajich J.E."/>
            <person name="Spatafora J.W."/>
        </authorList>
    </citation>
    <scope>NUCLEOTIDE SEQUENCE</scope>
    <source>
        <strain evidence="2">RSA 2281</strain>
    </source>
</reference>
<proteinExistence type="predicted"/>
<feature type="compositionally biased region" description="Polar residues" evidence="1">
    <location>
        <begin position="21"/>
        <end position="55"/>
    </location>
</feature>
<gene>
    <name evidence="2" type="ORF">BDA99DRAFT_195734</name>
</gene>
<keyword evidence="3" id="KW-1185">Reference proteome</keyword>
<dbReference type="Proteomes" id="UP001209540">
    <property type="component" value="Unassembled WGS sequence"/>
</dbReference>
<comment type="caution">
    <text evidence="2">The sequence shown here is derived from an EMBL/GenBank/DDBJ whole genome shotgun (WGS) entry which is preliminary data.</text>
</comment>
<name>A0AAD5KUB5_9FUNG</name>
<evidence type="ECO:0000313" key="2">
    <source>
        <dbReference type="EMBL" id="KAI9275771.1"/>
    </source>
</evidence>
<evidence type="ECO:0000313" key="3">
    <source>
        <dbReference type="Proteomes" id="UP001209540"/>
    </source>
</evidence>
<sequence length="126" mass="14277">MSIMGSIMLLMDFYKKKYEQEATSGTDDDSNTSLADTNTDTPSASANNTDTSPAIVSTRVSSSTNRRLLAESNWKFVQDYLDCMKDEEAVNWNVIYTQGKDQGLFINYTKALSMKRAYYHMKSQTH</sequence>
<dbReference type="AlphaFoldDB" id="A0AAD5KUB5"/>
<organism evidence="2 3">
    <name type="scientific">Phascolomyces articulosus</name>
    <dbReference type="NCBI Taxonomy" id="60185"/>
    <lineage>
        <taxon>Eukaryota</taxon>
        <taxon>Fungi</taxon>
        <taxon>Fungi incertae sedis</taxon>
        <taxon>Mucoromycota</taxon>
        <taxon>Mucoromycotina</taxon>
        <taxon>Mucoromycetes</taxon>
        <taxon>Mucorales</taxon>
        <taxon>Lichtheimiaceae</taxon>
        <taxon>Phascolomyces</taxon>
    </lineage>
</organism>
<dbReference type="EMBL" id="JAIXMP010000003">
    <property type="protein sequence ID" value="KAI9275771.1"/>
    <property type="molecule type" value="Genomic_DNA"/>
</dbReference>
<feature type="region of interest" description="Disordered" evidence="1">
    <location>
        <begin position="21"/>
        <end position="56"/>
    </location>
</feature>
<protein>
    <submittedName>
        <fullName evidence="2">Uncharacterized protein</fullName>
    </submittedName>
</protein>
<reference evidence="2" key="1">
    <citation type="journal article" date="2022" name="IScience">
        <title>Evolution of zygomycete secretomes and the origins of terrestrial fungal ecologies.</title>
        <authorList>
            <person name="Chang Y."/>
            <person name="Wang Y."/>
            <person name="Mondo S."/>
            <person name="Ahrendt S."/>
            <person name="Andreopoulos W."/>
            <person name="Barry K."/>
            <person name="Beard J."/>
            <person name="Benny G.L."/>
            <person name="Blankenship S."/>
            <person name="Bonito G."/>
            <person name="Cuomo C."/>
            <person name="Desiro A."/>
            <person name="Gervers K.A."/>
            <person name="Hundley H."/>
            <person name="Kuo A."/>
            <person name="LaButti K."/>
            <person name="Lang B.F."/>
            <person name="Lipzen A."/>
            <person name="O'Donnell K."/>
            <person name="Pangilinan J."/>
            <person name="Reynolds N."/>
            <person name="Sandor L."/>
            <person name="Smith M.E."/>
            <person name="Tsang A."/>
            <person name="Grigoriev I.V."/>
            <person name="Stajich J.E."/>
            <person name="Spatafora J.W."/>
        </authorList>
    </citation>
    <scope>NUCLEOTIDE SEQUENCE</scope>
    <source>
        <strain evidence="2">RSA 2281</strain>
    </source>
</reference>